<protein>
    <submittedName>
        <fullName evidence="4">AMP-binding protein</fullName>
    </submittedName>
</protein>
<dbReference type="PANTHER" id="PTHR45527">
    <property type="entry name" value="NONRIBOSOMAL PEPTIDE SYNTHETASE"/>
    <property type="match status" value="1"/>
</dbReference>
<evidence type="ECO:0000259" key="2">
    <source>
        <dbReference type="Pfam" id="PF00501"/>
    </source>
</evidence>
<feature type="domain" description="AMP-dependent synthetase/ligase" evidence="2">
    <location>
        <begin position="3"/>
        <end position="69"/>
    </location>
</feature>
<sequence length="71" mass="8171">AFGPDDVWSLFHSYAFDFSVWEIWGPLLFGGTCLVVPYWVSRSPEAFADWLQQHRVSVLNQTPAAFRQLIP</sequence>
<comment type="caution">
    <text evidence="4">The sequence shown here is derived from an EMBL/GenBank/DDBJ whole genome shotgun (WGS) entry which is preliminary data.</text>
</comment>
<evidence type="ECO:0000313" key="4">
    <source>
        <dbReference type="EMBL" id="MBO0418520.1"/>
    </source>
</evidence>
<dbReference type="Gene3D" id="3.40.50.980">
    <property type="match status" value="1"/>
</dbReference>
<dbReference type="InterPro" id="IPR000873">
    <property type="entry name" value="AMP-dep_synth/lig_dom"/>
</dbReference>
<dbReference type="Pfam" id="PF00501">
    <property type="entry name" value="AMP-binding"/>
    <property type="match status" value="1"/>
</dbReference>
<dbReference type="RefSeq" id="WP_206833310.1">
    <property type="nucleotide sequence ID" value="NZ_JAFLRD010000082.1"/>
</dbReference>
<evidence type="ECO:0000256" key="1">
    <source>
        <dbReference type="SAM" id="Phobius"/>
    </source>
</evidence>
<feature type="non-terminal residue" evidence="4">
    <location>
        <position position="1"/>
    </location>
</feature>
<keyword evidence="5" id="KW-1185">Reference proteome</keyword>
<keyword evidence="1" id="KW-0472">Membrane</keyword>
<dbReference type="EMBL" id="JAFLRD010000082">
    <property type="protein sequence ID" value="MBO0418519.1"/>
    <property type="molecule type" value="Genomic_DNA"/>
</dbReference>
<keyword evidence="1" id="KW-1133">Transmembrane helix</keyword>
<evidence type="ECO:0000313" key="3">
    <source>
        <dbReference type="EMBL" id="MBO0418519.1"/>
    </source>
</evidence>
<keyword evidence="1" id="KW-0812">Transmembrane</keyword>
<feature type="non-terminal residue" evidence="4">
    <location>
        <position position="71"/>
    </location>
</feature>
<organism evidence="4 5">
    <name type="scientific">Chromobacterium haemolyticum</name>
    <dbReference type="NCBI Taxonomy" id="394935"/>
    <lineage>
        <taxon>Bacteria</taxon>
        <taxon>Pseudomonadati</taxon>
        <taxon>Pseudomonadota</taxon>
        <taxon>Betaproteobacteria</taxon>
        <taxon>Neisseriales</taxon>
        <taxon>Chromobacteriaceae</taxon>
        <taxon>Chromobacterium</taxon>
    </lineage>
</organism>
<dbReference type="Proteomes" id="UP000664349">
    <property type="component" value="Unassembled WGS sequence"/>
</dbReference>
<dbReference type="SUPFAM" id="SSF56801">
    <property type="entry name" value="Acetyl-CoA synthetase-like"/>
    <property type="match status" value="1"/>
</dbReference>
<evidence type="ECO:0000313" key="5">
    <source>
        <dbReference type="Proteomes" id="UP000664349"/>
    </source>
</evidence>
<dbReference type="PANTHER" id="PTHR45527:SF14">
    <property type="entry name" value="PLIPASTATIN SYNTHASE SUBUNIT B"/>
    <property type="match status" value="1"/>
</dbReference>
<name>A0ABS3GVA0_9NEIS</name>
<dbReference type="EMBL" id="JAFLRD010000083">
    <property type="protein sequence ID" value="MBO0418520.1"/>
    <property type="molecule type" value="Genomic_DNA"/>
</dbReference>
<reference evidence="4 5" key="1">
    <citation type="submission" date="2021-03" db="EMBL/GenBank/DDBJ databases">
        <title>First Case of infection caused by Chromobacterium haemolyticum derived from water in China.</title>
        <authorList>
            <person name="Chen J."/>
            <person name="Liu C."/>
        </authorList>
    </citation>
    <scope>NUCLEOTIDE SEQUENCE [LARGE SCALE GENOMIC DNA]</scope>
    <source>
        <strain evidence="4 5">WJ-5</strain>
    </source>
</reference>
<gene>
    <name evidence="3" type="ORF">J1C50_23735</name>
    <name evidence="4" type="ORF">J1C50_23740</name>
</gene>
<accession>A0ABS3GVA0</accession>
<feature type="transmembrane region" description="Helical" evidence="1">
    <location>
        <begin position="20"/>
        <end position="40"/>
    </location>
</feature>
<proteinExistence type="predicted"/>